<evidence type="ECO:0000313" key="2">
    <source>
        <dbReference type="EMBL" id="KWZ41675.1"/>
    </source>
</evidence>
<comment type="caution">
    <text evidence="2">The sequence shown here is derived from an EMBL/GenBank/DDBJ whole genome shotgun (WGS) entry which is preliminary data.</text>
</comment>
<reference evidence="2 3" key="1">
    <citation type="submission" date="2015-11" db="EMBL/GenBank/DDBJ databases">
        <authorList>
            <person name="Sahl J."/>
            <person name="Wagner D."/>
            <person name="Keim P."/>
        </authorList>
    </citation>
    <scope>NUCLEOTIDE SEQUENCE [LARGE SCALE GENOMIC DNA]</scope>
    <source>
        <strain evidence="2 3">BDU18</strain>
    </source>
</reference>
<proteinExistence type="predicted"/>
<feature type="signal peptide" evidence="1">
    <location>
        <begin position="1"/>
        <end position="25"/>
    </location>
</feature>
<dbReference type="RefSeq" id="WP_038746729.1">
    <property type="nucleotide sequence ID" value="NZ_CP013417.1"/>
</dbReference>
<evidence type="ECO:0008006" key="4">
    <source>
        <dbReference type="Google" id="ProtNLM"/>
    </source>
</evidence>
<keyword evidence="1" id="KW-0732">Signal</keyword>
<dbReference type="Proteomes" id="UP000070255">
    <property type="component" value="Unassembled WGS sequence"/>
</dbReference>
<protein>
    <recommendedName>
        <fullName evidence="4">Outer membrane protein</fullName>
    </recommendedName>
</protein>
<sequence length="64" mass="6457">MKTRNIQNFLMVSAAFFAMSGTARSEGASVLATASTQMLQLAAAGAPAPALASAVTNERGAAQK</sequence>
<organism evidence="2 3">
    <name type="scientific">Burkholderia savannae</name>
    <dbReference type="NCBI Taxonomy" id="1637837"/>
    <lineage>
        <taxon>Bacteria</taxon>
        <taxon>Pseudomonadati</taxon>
        <taxon>Pseudomonadota</taxon>
        <taxon>Betaproteobacteria</taxon>
        <taxon>Burkholderiales</taxon>
        <taxon>Burkholderiaceae</taxon>
        <taxon>Burkholderia</taxon>
        <taxon>pseudomallei group</taxon>
    </lineage>
</organism>
<gene>
    <name evidence="2" type="ORF">WS72_01435</name>
</gene>
<accession>A0ABR5T9N1</accession>
<evidence type="ECO:0000256" key="1">
    <source>
        <dbReference type="SAM" id="SignalP"/>
    </source>
</evidence>
<name>A0ABR5T9N1_9BURK</name>
<dbReference type="EMBL" id="LNJQ01000001">
    <property type="protein sequence ID" value="KWZ41675.1"/>
    <property type="molecule type" value="Genomic_DNA"/>
</dbReference>
<keyword evidence="3" id="KW-1185">Reference proteome</keyword>
<feature type="chain" id="PRO_5045364490" description="Outer membrane protein" evidence="1">
    <location>
        <begin position="26"/>
        <end position="64"/>
    </location>
</feature>
<evidence type="ECO:0000313" key="3">
    <source>
        <dbReference type="Proteomes" id="UP000070255"/>
    </source>
</evidence>